<keyword evidence="1" id="KW-0732">Signal</keyword>
<dbReference type="RefSeq" id="WP_045456957.1">
    <property type="nucleotide sequence ID" value="NZ_BBLT01000001.1"/>
</dbReference>
<dbReference type="Proteomes" id="UP000030185">
    <property type="component" value="Unassembled WGS sequence"/>
</dbReference>
<dbReference type="PROSITE" id="PS51257">
    <property type="entry name" value="PROKAR_LIPOPROTEIN"/>
    <property type="match status" value="1"/>
</dbReference>
<evidence type="ECO:0000256" key="1">
    <source>
        <dbReference type="SAM" id="SignalP"/>
    </source>
</evidence>
<protein>
    <recommendedName>
        <fullName evidence="4">Outer membrane protein beta-barrel domain-containing protein</fullName>
    </recommendedName>
</protein>
<keyword evidence="3" id="KW-1185">Reference proteome</keyword>
<sequence length="312" mass="33798">MMKKIILVALLTISACKLTTAQETGGGQENVELRSKRGVLILPKKGEYAIGFSADPVLFYLGNFFHGDNQSPAPSVQYPNGFSNTVLGGRIANAFTGKYLLDDHTAVRARFQFNFTKATNKYIVAANNDGAGNNLSPQFAEDKVTIRNNSVLLALGLEKRRGSSRVQGVYGAEVLLGFNKVKEKADYGNGMGVNFPTPVSYENAYNRIPGADSTISRWTEYNHGTTLFAGVRGFAGIEYFFAPKLSIGAEFGYTIGIANKKSDSVKLQAMNNATGNAVVYEAKPTPNNSTGINNFGLGLDNLNANLNLHFYF</sequence>
<feature type="chain" id="PRO_5001944506" description="Outer membrane protein beta-barrel domain-containing protein" evidence="1">
    <location>
        <begin position="22"/>
        <end position="312"/>
    </location>
</feature>
<name>A0A098L9P1_9BACT</name>
<dbReference type="EMBL" id="BBLT01000001">
    <property type="protein sequence ID" value="GAL82848.1"/>
    <property type="molecule type" value="Genomic_DNA"/>
</dbReference>
<dbReference type="eggNOG" id="ENOG5032TGB">
    <property type="taxonomic scope" value="Bacteria"/>
</dbReference>
<dbReference type="OrthoDB" id="1466900at2"/>
<proteinExistence type="predicted"/>
<dbReference type="STRING" id="153721.MYP_74"/>
<evidence type="ECO:0008006" key="4">
    <source>
        <dbReference type="Google" id="ProtNLM"/>
    </source>
</evidence>
<dbReference type="AlphaFoldDB" id="A0A098L9P1"/>
<gene>
    <name evidence="2" type="ORF">MYP_74</name>
</gene>
<comment type="caution">
    <text evidence="2">The sequence shown here is derived from an EMBL/GenBank/DDBJ whole genome shotgun (WGS) entry which is preliminary data.</text>
</comment>
<reference evidence="2 3" key="1">
    <citation type="submission" date="2014-09" db="EMBL/GenBank/DDBJ databases">
        <title>Sporocytophaga myxococcoides PG-01 genome sequencing.</title>
        <authorList>
            <person name="Liu L."/>
            <person name="Gao P.J."/>
            <person name="Chen G.J."/>
            <person name="Wang L.S."/>
        </authorList>
    </citation>
    <scope>NUCLEOTIDE SEQUENCE [LARGE SCALE GENOMIC DNA]</scope>
    <source>
        <strain evidence="2 3">PG-01</strain>
    </source>
</reference>
<accession>A0A098L9P1</accession>
<organism evidence="2 3">
    <name type="scientific">Sporocytophaga myxococcoides</name>
    <dbReference type="NCBI Taxonomy" id="153721"/>
    <lineage>
        <taxon>Bacteria</taxon>
        <taxon>Pseudomonadati</taxon>
        <taxon>Bacteroidota</taxon>
        <taxon>Cytophagia</taxon>
        <taxon>Cytophagales</taxon>
        <taxon>Cytophagaceae</taxon>
        <taxon>Sporocytophaga</taxon>
    </lineage>
</organism>
<feature type="signal peptide" evidence="1">
    <location>
        <begin position="1"/>
        <end position="21"/>
    </location>
</feature>
<evidence type="ECO:0000313" key="3">
    <source>
        <dbReference type="Proteomes" id="UP000030185"/>
    </source>
</evidence>
<evidence type="ECO:0000313" key="2">
    <source>
        <dbReference type="EMBL" id="GAL82848.1"/>
    </source>
</evidence>